<dbReference type="EMBL" id="VSWD01000010">
    <property type="protein sequence ID" value="KAK3090196.1"/>
    <property type="molecule type" value="Genomic_DNA"/>
</dbReference>
<keyword evidence="2" id="KW-1185">Reference proteome</keyword>
<dbReference type="Proteomes" id="UP001186944">
    <property type="component" value="Unassembled WGS sequence"/>
</dbReference>
<feature type="non-terminal residue" evidence="1">
    <location>
        <position position="1"/>
    </location>
</feature>
<comment type="caution">
    <text evidence="1">The sequence shown here is derived from an EMBL/GenBank/DDBJ whole genome shotgun (WGS) entry which is preliminary data.</text>
</comment>
<sequence>DHHTIVGYVRYGDIKCMMGRMKCRFIGGSAKLCHFLARVFTRVWRTDIEQMMATFIKDMFQEEEEMIVIALLGLLALNNDDGTYDSVDALKIS</sequence>
<reference evidence="1" key="1">
    <citation type="submission" date="2019-08" db="EMBL/GenBank/DDBJ databases">
        <title>The improved chromosome-level genome for the pearl oyster Pinctada fucata martensii using PacBio sequencing and Hi-C.</title>
        <authorList>
            <person name="Zheng Z."/>
        </authorList>
    </citation>
    <scope>NUCLEOTIDE SEQUENCE</scope>
    <source>
        <strain evidence="1">ZZ-2019</strain>
        <tissue evidence="1">Adductor muscle</tissue>
    </source>
</reference>
<dbReference type="AlphaFoldDB" id="A0AA88Y698"/>
<proteinExistence type="predicted"/>
<organism evidence="1 2">
    <name type="scientific">Pinctada imbricata</name>
    <name type="common">Atlantic pearl-oyster</name>
    <name type="synonym">Pinctada martensii</name>
    <dbReference type="NCBI Taxonomy" id="66713"/>
    <lineage>
        <taxon>Eukaryota</taxon>
        <taxon>Metazoa</taxon>
        <taxon>Spiralia</taxon>
        <taxon>Lophotrochozoa</taxon>
        <taxon>Mollusca</taxon>
        <taxon>Bivalvia</taxon>
        <taxon>Autobranchia</taxon>
        <taxon>Pteriomorphia</taxon>
        <taxon>Pterioida</taxon>
        <taxon>Pterioidea</taxon>
        <taxon>Pteriidae</taxon>
        <taxon>Pinctada</taxon>
    </lineage>
</organism>
<protein>
    <submittedName>
        <fullName evidence="1">Uncharacterized protein</fullName>
    </submittedName>
</protein>
<evidence type="ECO:0000313" key="1">
    <source>
        <dbReference type="EMBL" id="KAK3090196.1"/>
    </source>
</evidence>
<accession>A0AA88Y698</accession>
<gene>
    <name evidence="1" type="ORF">FSP39_009940</name>
</gene>
<evidence type="ECO:0000313" key="2">
    <source>
        <dbReference type="Proteomes" id="UP001186944"/>
    </source>
</evidence>
<name>A0AA88Y698_PINIB</name>